<proteinExistence type="predicted"/>
<sequence>MPSDQQQLSKPEGHIPEIGANPPNVSQHVSSTTNPPATTKTARQPRIKKEAAKILADAFDGGKTQPTTQEKKELLARIHAIPGNDHYTLVNVNRWFANKRAKSKAHNDTVEDVAFGSGGTPVLQPCSALTSEHITKLNTLFHQGTINPSQEVIDVWAMLLQVPSADVTTWVNVEKEKLKNPTSDSMPSRSASSTAHPSPDFDASTSPEPMSIDLPSIKKERARTEDIKSRVSLASLQAPLAPSPPPPTTVDPIRTKLLLAIHGELSNLTHLPSPQCHSREDFEALFGSYTQPMKSFLEQVQNGSMDKLGFRAEWATVDG</sequence>
<organism evidence="4 5">
    <name type="scientific">Marasmius tenuissimus</name>
    <dbReference type="NCBI Taxonomy" id="585030"/>
    <lineage>
        <taxon>Eukaryota</taxon>
        <taxon>Fungi</taxon>
        <taxon>Dikarya</taxon>
        <taxon>Basidiomycota</taxon>
        <taxon>Agaricomycotina</taxon>
        <taxon>Agaricomycetes</taxon>
        <taxon>Agaricomycetidae</taxon>
        <taxon>Agaricales</taxon>
        <taxon>Marasmiineae</taxon>
        <taxon>Marasmiaceae</taxon>
        <taxon>Marasmius</taxon>
    </lineage>
</organism>
<dbReference type="InterPro" id="IPR001356">
    <property type="entry name" value="HD"/>
</dbReference>
<feature type="compositionally biased region" description="Polar residues" evidence="2">
    <location>
        <begin position="180"/>
        <end position="196"/>
    </location>
</feature>
<feature type="domain" description="Homeobox" evidence="3">
    <location>
        <begin position="38"/>
        <end position="106"/>
    </location>
</feature>
<feature type="DNA-binding region" description="Homeobox" evidence="1">
    <location>
        <begin position="40"/>
        <end position="107"/>
    </location>
</feature>
<comment type="subcellular location">
    <subcellularLocation>
        <location evidence="1">Nucleus</location>
    </subcellularLocation>
</comment>
<name>A0ABR3AGB4_9AGAR</name>
<protein>
    <recommendedName>
        <fullName evidence="3">Homeobox domain-containing protein</fullName>
    </recommendedName>
</protein>
<dbReference type="PROSITE" id="PS50071">
    <property type="entry name" value="HOMEOBOX_2"/>
    <property type="match status" value="1"/>
</dbReference>
<feature type="compositionally biased region" description="Basic and acidic residues" evidence="2">
    <location>
        <begin position="216"/>
        <end position="225"/>
    </location>
</feature>
<dbReference type="SMART" id="SM00389">
    <property type="entry name" value="HOX"/>
    <property type="match status" value="1"/>
</dbReference>
<comment type="caution">
    <text evidence="4">The sequence shown here is derived from an EMBL/GenBank/DDBJ whole genome shotgun (WGS) entry which is preliminary data.</text>
</comment>
<keyword evidence="1" id="KW-0238">DNA-binding</keyword>
<dbReference type="Proteomes" id="UP001437256">
    <property type="component" value="Unassembled WGS sequence"/>
</dbReference>
<evidence type="ECO:0000256" key="2">
    <source>
        <dbReference type="SAM" id="MobiDB-lite"/>
    </source>
</evidence>
<feature type="region of interest" description="Disordered" evidence="2">
    <location>
        <begin position="1"/>
        <end position="47"/>
    </location>
</feature>
<gene>
    <name evidence="4" type="ORF">AAF712_000268</name>
</gene>
<evidence type="ECO:0000256" key="1">
    <source>
        <dbReference type="PROSITE-ProRule" id="PRU00108"/>
    </source>
</evidence>
<evidence type="ECO:0000313" key="5">
    <source>
        <dbReference type="Proteomes" id="UP001437256"/>
    </source>
</evidence>
<accession>A0ABR3AGB4</accession>
<dbReference type="CDD" id="cd00086">
    <property type="entry name" value="homeodomain"/>
    <property type="match status" value="1"/>
</dbReference>
<dbReference type="InterPro" id="IPR009057">
    <property type="entry name" value="Homeodomain-like_sf"/>
</dbReference>
<keyword evidence="1" id="KW-0371">Homeobox</keyword>
<feature type="compositionally biased region" description="Polar residues" evidence="2">
    <location>
        <begin position="23"/>
        <end position="42"/>
    </location>
</feature>
<reference evidence="4 5" key="1">
    <citation type="submission" date="2024-05" db="EMBL/GenBank/DDBJ databases">
        <title>A draft genome resource for the thread blight pathogen Marasmius tenuissimus strain MS-2.</title>
        <authorList>
            <person name="Yulfo-Soto G.E."/>
            <person name="Baruah I.K."/>
            <person name="Amoako-Attah I."/>
            <person name="Bukari Y."/>
            <person name="Meinhardt L.W."/>
            <person name="Bailey B.A."/>
            <person name="Cohen S.P."/>
        </authorList>
    </citation>
    <scope>NUCLEOTIDE SEQUENCE [LARGE SCALE GENOMIC DNA]</scope>
    <source>
        <strain evidence="4 5">MS-2</strain>
    </source>
</reference>
<feature type="region of interest" description="Disordered" evidence="2">
    <location>
        <begin position="178"/>
        <end position="225"/>
    </location>
</feature>
<keyword evidence="5" id="KW-1185">Reference proteome</keyword>
<evidence type="ECO:0000259" key="3">
    <source>
        <dbReference type="PROSITE" id="PS50071"/>
    </source>
</evidence>
<dbReference type="EMBL" id="JBBXMP010000001">
    <property type="protein sequence ID" value="KAL0072505.1"/>
    <property type="molecule type" value="Genomic_DNA"/>
</dbReference>
<dbReference type="SUPFAM" id="SSF46689">
    <property type="entry name" value="Homeodomain-like"/>
    <property type="match status" value="1"/>
</dbReference>
<dbReference type="Gene3D" id="1.10.10.60">
    <property type="entry name" value="Homeodomain-like"/>
    <property type="match status" value="1"/>
</dbReference>
<evidence type="ECO:0000313" key="4">
    <source>
        <dbReference type="EMBL" id="KAL0072505.1"/>
    </source>
</evidence>
<keyword evidence="1" id="KW-0539">Nucleus</keyword>